<keyword evidence="8" id="KW-0653">Protein transport</keyword>
<comment type="similarity">
    <text evidence="2">Belongs to the GSP N family.</text>
</comment>
<dbReference type="RefSeq" id="WP_196987151.1">
    <property type="nucleotide sequence ID" value="NZ_JADWYS010000001.1"/>
</dbReference>
<evidence type="ECO:0000256" key="8">
    <source>
        <dbReference type="ARBA" id="ARBA00022927"/>
    </source>
</evidence>
<evidence type="ECO:0000256" key="10">
    <source>
        <dbReference type="ARBA" id="ARBA00030772"/>
    </source>
</evidence>
<dbReference type="EMBL" id="JADWYS010000001">
    <property type="protein sequence ID" value="MBG9389352.1"/>
    <property type="molecule type" value="Genomic_DNA"/>
</dbReference>
<evidence type="ECO:0000256" key="7">
    <source>
        <dbReference type="ARBA" id="ARBA00022692"/>
    </source>
</evidence>
<dbReference type="Proteomes" id="UP000651050">
    <property type="component" value="Unassembled WGS sequence"/>
</dbReference>
<accession>A0A931H6H6</accession>
<comment type="caution">
    <text evidence="11">The sequence shown here is derived from an EMBL/GenBank/DDBJ whole genome shotgun (WGS) entry which is preliminary data.</text>
</comment>
<gene>
    <name evidence="11" type="primary">gspN</name>
    <name evidence="11" type="ORF">I5803_15080</name>
</gene>
<keyword evidence="6" id="KW-0997">Cell inner membrane</keyword>
<dbReference type="InterPro" id="IPR022792">
    <property type="entry name" value="T2SS_protein-GspN"/>
</dbReference>
<keyword evidence="12" id="KW-1185">Reference proteome</keyword>
<evidence type="ECO:0000256" key="3">
    <source>
        <dbReference type="ARBA" id="ARBA00021563"/>
    </source>
</evidence>
<organism evidence="11 12">
    <name type="scientific">Caenimonas aquaedulcis</name>
    <dbReference type="NCBI Taxonomy" id="2793270"/>
    <lineage>
        <taxon>Bacteria</taxon>
        <taxon>Pseudomonadati</taxon>
        <taxon>Pseudomonadota</taxon>
        <taxon>Betaproteobacteria</taxon>
        <taxon>Burkholderiales</taxon>
        <taxon>Comamonadaceae</taxon>
        <taxon>Caenimonas</taxon>
    </lineage>
</organism>
<evidence type="ECO:0000256" key="4">
    <source>
        <dbReference type="ARBA" id="ARBA00022448"/>
    </source>
</evidence>
<name>A0A931H6H6_9BURK</name>
<evidence type="ECO:0000256" key="2">
    <source>
        <dbReference type="ARBA" id="ARBA00007208"/>
    </source>
</evidence>
<keyword evidence="7" id="KW-0812">Transmembrane</keyword>
<evidence type="ECO:0000313" key="12">
    <source>
        <dbReference type="Proteomes" id="UP000651050"/>
    </source>
</evidence>
<proteinExistence type="inferred from homology"/>
<dbReference type="Pfam" id="PF01203">
    <property type="entry name" value="T2SSN"/>
    <property type="match status" value="1"/>
</dbReference>
<reference evidence="11" key="1">
    <citation type="submission" date="2020-11" db="EMBL/GenBank/DDBJ databases">
        <title>Bacterial whole genome sequence for Caenimonas sp. DR4.4.</title>
        <authorList>
            <person name="Le V."/>
            <person name="Ko S.-R."/>
            <person name="Ahn C.-Y."/>
            <person name="Oh H.-M."/>
        </authorList>
    </citation>
    <scope>NUCLEOTIDE SEQUENCE</scope>
    <source>
        <strain evidence="11">DR4.4</strain>
    </source>
</reference>
<evidence type="ECO:0000313" key="11">
    <source>
        <dbReference type="EMBL" id="MBG9389352.1"/>
    </source>
</evidence>
<sequence>MARRPTLSAPPRGPWAWAALGIAAGLLLALLVFAPASWLAGPVARASNGHLVLSDPRGTVWNGSAQLMLSGGAGSSDAVSLPTRVDWRLGVRWNGLAAQVQSACCTAGPVTLRLRPRWGGAHLDVGHLQASVPASLLAGLGTPWNTLQMDGDLRLSSEDLSVEWTQGRLAIAGQAELTAQRMSSRLSTLRPMGSYRITVLGGATPALQLATLEGALRLEGAGQWVGSRLRFSGTASAAPESEAALANLLNIIGRRSGPRSIITIG</sequence>
<keyword evidence="4" id="KW-0813">Transport</keyword>
<protein>
    <recommendedName>
        <fullName evidence="3">Type II secretion system protein N</fullName>
    </recommendedName>
    <alternativeName>
        <fullName evidence="10">General secretion pathway protein N</fullName>
    </alternativeName>
</protein>
<evidence type="ECO:0000256" key="6">
    <source>
        <dbReference type="ARBA" id="ARBA00022519"/>
    </source>
</evidence>
<dbReference type="GO" id="GO:0015627">
    <property type="term" value="C:type II protein secretion system complex"/>
    <property type="evidence" value="ECO:0007669"/>
    <property type="project" value="InterPro"/>
</dbReference>
<evidence type="ECO:0000256" key="5">
    <source>
        <dbReference type="ARBA" id="ARBA00022475"/>
    </source>
</evidence>
<dbReference type="GO" id="GO:0015628">
    <property type="term" value="P:protein secretion by the type II secretion system"/>
    <property type="evidence" value="ECO:0007669"/>
    <property type="project" value="InterPro"/>
</dbReference>
<comment type="subcellular location">
    <subcellularLocation>
        <location evidence="1">Cell inner membrane</location>
    </subcellularLocation>
</comment>
<dbReference type="GO" id="GO:0005886">
    <property type="term" value="C:plasma membrane"/>
    <property type="evidence" value="ECO:0007669"/>
    <property type="project" value="UniProtKB-SubCell"/>
</dbReference>
<evidence type="ECO:0000256" key="1">
    <source>
        <dbReference type="ARBA" id="ARBA00004533"/>
    </source>
</evidence>
<dbReference type="AlphaFoldDB" id="A0A931H6H6"/>
<keyword evidence="9" id="KW-0472">Membrane</keyword>
<evidence type="ECO:0000256" key="9">
    <source>
        <dbReference type="ARBA" id="ARBA00023136"/>
    </source>
</evidence>
<keyword evidence="5" id="KW-1003">Cell membrane</keyword>